<accession>A0ACC0GM05</accession>
<gene>
    <name evidence="1" type="ORF">LOK49_LG09G02853</name>
</gene>
<keyword evidence="2" id="KW-1185">Reference proteome</keyword>
<evidence type="ECO:0000313" key="2">
    <source>
        <dbReference type="Proteomes" id="UP001060215"/>
    </source>
</evidence>
<reference evidence="1 2" key="1">
    <citation type="journal article" date="2022" name="Plant J.">
        <title>Chromosome-level genome of Camellia lanceoleosa provides a valuable resource for understanding genome evolution and self-incompatibility.</title>
        <authorList>
            <person name="Gong W."/>
            <person name="Xiao S."/>
            <person name="Wang L."/>
            <person name="Liao Z."/>
            <person name="Chang Y."/>
            <person name="Mo W."/>
            <person name="Hu G."/>
            <person name="Li W."/>
            <person name="Zhao G."/>
            <person name="Zhu H."/>
            <person name="Hu X."/>
            <person name="Ji K."/>
            <person name="Xiang X."/>
            <person name="Song Q."/>
            <person name="Yuan D."/>
            <person name="Jin S."/>
            <person name="Zhang L."/>
        </authorList>
    </citation>
    <scope>NUCLEOTIDE SEQUENCE [LARGE SCALE GENOMIC DNA]</scope>
    <source>
        <strain evidence="1">SQ_2022a</strain>
    </source>
</reference>
<dbReference type="Proteomes" id="UP001060215">
    <property type="component" value="Chromosome 8"/>
</dbReference>
<comment type="caution">
    <text evidence="1">The sequence shown here is derived from an EMBL/GenBank/DDBJ whole genome shotgun (WGS) entry which is preliminary data.</text>
</comment>
<name>A0ACC0GM05_9ERIC</name>
<evidence type="ECO:0000313" key="1">
    <source>
        <dbReference type="EMBL" id="KAI8001894.1"/>
    </source>
</evidence>
<protein>
    <submittedName>
        <fullName evidence="1">Protein DETOXIFICATION 42</fullName>
    </submittedName>
</protein>
<dbReference type="EMBL" id="CM045765">
    <property type="protein sequence ID" value="KAI8001894.1"/>
    <property type="molecule type" value="Genomic_DNA"/>
</dbReference>
<sequence>MSTFTTNSVLGDRTWKRDCDYNRQLRLSVGEVKPNLNQIGHDIEIINQMVFGLIELLESKQDTTNSGLWYLCQLAGGMKDGLNTKPFQLQETLNVILDPILIFVCHLGVSGAAITHVISEYLISPILLCKLMTKVDLFSYLQVSKICSLIDFLKTVRSLIHPLSEVLCC</sequence>
<organism evidence="1 2">
    <name type="scientific">Camellia lanceoleosa</name>
    <dbReference type="NCBI Taxonomy" id="1840588"/>
    <lineage>
        <taxon>Eukaryota</taxon>
        <taxon>Viridiplantae</taxon>
        <taxon>Streptophyta</taxon>
        <taxon>Embryophyta</taxon>
        <taxon>Tracheophyta</taxon>
        <taxon>Spermatophyta</taxon>
        <taxon>Magnoliopsida</taxon>
        <taxon>eudicotyledons</taxon>
        <taxon>Gunneridae</taxon>
        <taxon>Pentapetalae</taxon>
        <taxon>asterids</taxon>
        <taxon>Ericales</taxon>
        <taxon>Theaceae</taxon>
        <taxon>Camellia</taxon>
    </lineage>
</organism>
<proteinExistence type="predicted"/>